<organism evidence="2 3">
    <name type="scientific">Pseudomonas asturiensis</name>
    <dbReference type="NCBI Taxonomy" id="1190415"/>
    <lineage>
        <taxon>Bacteria</taxon>
        <taxon>Pseudomonadati</taxon>
        <taxon>Pseudomonadota</taxon>
        <taxon>Gammaproteobacteria</taxon>
        <taxon>Pseudomonadales</taxon>
        <taxon>Pseudomonadaceae</taxon>
        <taxon>Pseudomonas</taxon>
    </lineage>
</organism>
<dbReference type="InterPro" id="IPR046864">
    <property type="entry name" value="VasX_N"/>
</dbReference>
<evidence type="ECO:0000259" key="1">
    <source>
        <dbReference type="Pfam" id="PF20249"/>
    </source>
</evidence>
<proteinExistence type="predicted"/>
<accession>A0ABX6HHN2</accession>
<sequence>MTPLDTPKKLPVMDKAFWESRTRRHADTRSNANNCPSPSNKIQLLPLRYGRVERLRSQPDSAQYTGLKRPVGLRLLRDGYLYVIDDGTGYLHEYRIEKGVPIKRLWQGREVVQDVRQSSSGEHALVFPQDSTLYVAYSELQWTAAKCAHILGSAADRFYFMQKVNLAEADCLKGGVHLRIEKQISEQLAELAEGPAQHCSTPDIPDAEQQDYIWEHQSLFREAHLGELKHLINANHEKSHLYLVLEDSIGILRDLAEEQDTVVGWIEEWRERNNNETRFLTATYIDTLMTIGDTTARQVNPDSTLLKKTTPPQRSRIYDYLNARNQWRREKGLGPEPVYRTTGQYSTMRGDVYQERSQTRFARLDMENKHAQMKSALGEKRYKELEADIEALDENSQGTLNGVGLGSRGINDLIRHGEMQNYLAQERSHLRRWTQRLDDITHDRLSLFTRGELYRSAWYFDPNHPDQLNNALSMELNCTRDLCRTEESLQKVGDYFHGNPHYILPVFYGRLNLDFLRSKSGDLLKWLDDIRNVGPGLVDAHNRMTQVSHIMGNHWTTTLHLPAAAQPLHQAVLASYIPSIALRMEQWMVEMRNKLNDAQVRQHLDSFHKHNNRAQRLGALVAMQQEAVTLSVASEADVQKYRDAFLRLNQLIHSENELIRERNRLSKLNSKHSLTPTQRNELAYDRQYNQQQLLQTRNQLAAVRRELETAITPTGRPVNGSIGVKLNISDAQLRVLEDEIARLRAGVTRGYATPGAAGRAFAGSLFPLLAITLQIGNLGEAWAVWEKSDGNRAAKEMVIISGALVSPVAAALSVYQSVHIAMVDNVLGALARNPAGTTGGLFAVRMGKLGLGLGAIIVPLSLLGAVGAAWNNWEKWEDALSNGNSGEKLGAGIALIGDAGAISINTKTTFHAGKEIAGLLWEVKKANISERKLVASLAWATRGARFLQVVANMTPWSIISTALQLGGESLYNYFNLDDQQRWLLGSLWGKAPEGWDWPTHAQKLAEANLRPTLFDKSVVHRDIDGEPVRSLELVLPGLTQASFDDTSLRWSAKLQNASDKQDVSEALCQGLSIVAASPLTLALEIPNNWQGHHALLLLRVAVKPTLVTTYLKADQGYLTYRIPLGMDTVNKPISASIEKPAETLQLPVTQITRERLNGL</sequence>
<gene>
    <name evidence="2" type="ORF">N015_21600</name>
</gene>
<dbReference type="RefSeq" id="WP_024686743.1">
    <property type="nucleotide sequence ID" value="NZ_CP047265.1"/>
</dbReference>
<evidence type="ECO:0000313" key="3">
    <source>
        <dbReference type="Proteomes" id="UP000464644"/>
    </source>
</evidence>
<dbReference type="Pfam" id="PF20249">
    <property type="entry name" value="VasX_N"/>
    <property type="match status" value="1"/>
</dbReference>
<protein>
    <recommendedName>
        <fullName evidence="1">Toxin VasX N-terminal region domain-containing protein</fullName>
    </recommendedName>
</protein>
<evidence type="ECO:0000313" key="2">
    <source>
        <dbReference type="EMBL" id="QHF04858.1"/>
    </source>
</evidence>
<reference evidence="2 3" key="1">
    <citation type="journal article" date="2014" name="Genome Announc.">
        <title>Draft Genome Sequences of a Phylogenetically Diverse Suite of Pseudomonas syringae Strains from Multiple Source Populations.</title>
        <authorList>
            <person name="Baltrus D.A."/>
            <person name="Yourstone S."/>
            <person name="Lind A."/>
            <person name="Guilbaud C."/>
            <person name="Sands D.C."/>
            <person name="Jones C.D."/>
            <person name="Morris C.E."/>
            <person name="Dangl J.L."/>
        </authorList>
    </citation>
    <scope>NUCLEOTIDE SEQUENCE [LARGE SCALE GENOMIC DNA]</scope>
    <source>
        <strain evidence="2 3">CC1524</strain>
    </source>
</reference>
<name>A0ABX6HHN2_9PSED</name>
<dbReference type="Proteomes" id="UP000464644">
    <property type="component" value="Chromosome"/>
</dbReference>
<dbReference type="EMBL" id="CP047265">
    <property type="protein sequence ID" value="QHF04858.1"/>
    <property type="molecule type" value="Genomic_DNA"/>
</dbReference>
<feature type="domain" description="Toxin VasX N-terminal region" evidence="1">
    <location>
        <begin position="35"/>
        <end position="169"/>
    </location>
</feature>
<keyword evidence="3" id="KW-1185">Reference proteome</keyword>
<dbReference type="CDD" id="cd20708">
    <property type="entry name" value="MIX_IV"/>
    <property type="match status" value="1"/>
</dbReference>